<organism evidence="2 3">
    <name type="scientific">Diatrype stigma</name>
    <dbReference type="NCBI Taxonomy" id="117547"/>
    <lineage>
        <taxon>Eukaryota</taxon>
        <taxon>Fungi</taxon>
        <taxon>Dikarya</taxon>
        <taxon>Ascomycota</taxon>
        <taxon>Pezizomycotina</taxon>
        <taxon>Sordariomycetes</taxon>
        <taxon>Xylariomycetidae</taxon>
        <taxon>Xylariales</taxon>
        <taxon>Diatrypaceae</taxon>
        <taxon>Diatrype</taxon>
    </lineage>
</organism>
<reference evidence="2 3" key="1">
    <citation type="submission" date="2024-02" db="EMBL/GenBank/DDBJ databases">
        <title>De novo assembly and annotation of 12 fungi associated with fruit tree decline syndrome in Ontario, Canada.</title>
        <authorList>
            <person name="Sulman M."/>
            <person name="Ellouze W."/>
            <person name="Ilyukhin E."/>
        </authorList>
    </citation>
    <scope>NUCLEOTIDE SEQUENCE [LARGE SCALE GENOMIC DNA]</scope>
    <source>
        <strain evidence="2 3">M11/M66-122</strain>
    </source>
</reference>
<dbReference type="AlphaFoldDB" id="A0AAN9YRT9"/>
<evidence type="ECO:0000313" key="2">
    <source>
        <dbReference type="EMBL" id="KAK7752252.1"/>
    </source>
</evidence>
<evidence type="ECO:0000313" key="3">
    <source>
        <dbReference type="Proteomes" id="UP001320420"/>
    </source>
</evidence>
<dbReference type="Pfam" id="PF09990">
    <property type="entry name" value="DUF2231"/>
    <property type="match status" value="1"/>
</dbReference>
<sequence length="209" mass="22703">MGILSDLYNTIELGHFDWPFRNSHPTHPSTVHFPVAFLTTAYTCDTVYGVAVRYGYLSKYLADVSRFGYFSHVLGAITALPSMTSGAAELWELYKTGGINRKDKEQTNPRSHPQVVDSSVKLGVAHGLLNTVALCVSTYAIWSRRLAPAFIPGRMNVVLGMLTLPGVAISAALGGELVYGKGVGVARMGTAKDEKIQGFEEYKDGGKRD</sequence>
<keyword evidence="3" id="KW-1185">Reference proteome</keyword>
<evidence type="ECO:0000259" key="1">
    <source>
        <dbReference type="Pfam" id="PF09990"/>
    </source>
</evidence>
<dbReference type="Proteomes" id="UP001320420">
    <property type="component" value="Unassembled WGS sequence"/>
</dbReference>
<dbReference type="EMBL" id="JAKJXP020000040">
    <property type="protein sequence ID" value="KAK7752252.1"/>
    <property type="molecule type" value="Genomic_DNA"/>
</dbReference>
<protein>
    <recommendedName>
        <fullName evidence="1">DUF2231 domain-containing protein</fullName>
    </recommendedName>
</protein>
<accession>A0AAN9YRT9</accession>
<feature type="domain" description="DUF2231" evidence="1">
    <location>
        <begin position="24"/>
        <end position="186"/>
    </location>
</feature>
<name>A0AAN9YRT9_9PEZI</name>
<proteinExistence type="predicted"/>
<comment type="caution">
    <text evidence="2">The sequence shown here is derived from an EMBL/GenBank/DDBJ whole genome shotgun (WGS) entry which is preliminary data.</text>
</comment>
<dbReference type="InterPro" id="IPR019251">
    <property type="entry name" value="DUF2231_TM"/>
</dbReference>
<gene>
    <name evidence="2" type="ORF">SLS62_005786</name>
</gene>